<sequence length="308" mass="35968">MSKNEIQLSIVIISSKIDYLTDCLKTAYLALKGIKNEIIIVDNASQDKVGEQIKVKFPEVKIIRREVNGGFGENNNMGMKIAKGKYILLLNDDTKILNKNIFKEMIAWMDLHPKVGLSSCALVNPDEKTYQGSGGYFPTLSRVIAWMTFLDDIPYIDKIIKPYHPMHGFSFFHTNEDYFKKIHKQDWVTGAFFFMRREAMDMAGFFDEDFFLYVEEVELAYRFVKVGWEVWYLPKWKTLHYGMITTGSEKAMTMEMQNLKLFYKKHMPNWQLPILTFTLKFGAFIRILFYGLSKPDIAKIYAKILKNI</sequence>
<keyword evidence="1" id="KW-0472">Membrane</keyword>
<reference evidence="3 4" key="1">
    <citation type="journal article" date="2015" name="Nature">
        <title>rRNA introns, odd ribosomes, and small enigmatic genomes across a large radiation of phyla.</title>
        <authorList>
            <person name="Brown C.T."/>
            <person name="Hug L.A."/>
            <person name="Thomas B.C."/>
            <person name="Sharon I."/>
            <person name="Castelle C.J."/>
            <person name="Singh A."/>
            <person name="Wilkins M.J."/>
            <person name="Williams K.H."/>
            <person name="Banfield J.F."/>
        </authorList>
    </citation>
    <scope>NUCLEOTIDE SEQUENCE [LARGE SCALE GENOMIC DNA]</scope>
</reference>
<evidence type="ECO:0000313" key="3">
    <source>
        <dbReference type="EMBL" id="KKP31059.1"/>
    </source>
</evidence>
<dbReference type="Proteomes" id="UP000034803">
    <property type="component" value="Unassembled WGS sequence"/>
</dbReference>
<dbReference type="InterPro" id="IPR029044">
    <property type="entry name" value="Nucleotide-diphossugar_trans"/>
</dbReference>
<evidence type="ECO:0000259" key="2">
    <source>
        <dbReference type="Pfam" id="PF00535"/>
    </source>
</evidence>
<dbReference type="PANTHER" id="PTHR43179">
    <property type="entry name" value="RHAMNOSYLTRANSFERASE WBBL"/>
    <property type="match status" value="1"/>
</dbReference>
<dbReference type="EMBL" id="LBOI01000017">
    <property type="protein sequence ID" value="KKP31059.1"/>
    <property type="molecule type" value="Genomic_DNA"/>
</dbReference>
<dbReference type="SUPFAM" id="SSF53448">
    <property type="entry name" value="Nucleotide-diphospho-sugar transferases"/>
    <property type="match status" value="1"/>
</dbReference>
<keyword evidence="1" id="KW-0812">Transmembrane</keyword>
<proteinExistence type="predicted"/>
<dbReference type="InterPro" id="IPR001173">
    <property type="entry name" value="Glyco_trans_2-like"/>
</dbReference>
<dbReference type="AlphaFoldDB" id="A0A0F9YHJ0"/>
<keyword evidence="1" id="KW-1133">Transmembrane helix</keyword>
<name>A0A0F9YHJ0_9BACT</name>
<gene>
    <name evidence="3" type="ORF">UR21_C0017G0017</name>
</gene>
<feature type="transmembrane region" description="Helical" evidence="1">
    <location>
        <begin position="270"/>
        <end position="289"/>
    </location>
</feature>
<organism evidence="3 4">
    <name type="scientific">Candidatus Woesebacteria bacterium GW2011_GWC2_31_9</name>
    <dbReference type="NCBI Taxonomy" id="1618586"/>
    <lineage>
        <taxon>Bacteria</taxon>
        <taxon>Candidatus Woeseibacteriota</taxon>
    </lineage>
</organism>
<dbReference type="Pfam" id="PF00535">
    <property type="entry name" value="Glycos_transf_2"/>
    <property type="match status" value="1"/>
</dbReference>
<dbReference type="Gene3D" id="3.90.550.10">
    <property type="entry name" value="Spore Coat Polysaccharide Biosynthesis Protein SpsA, Chain A"/>
    <property type="match status" value="1"/>
</dbReference>
<evidence type="ECO:0000256" key="1">
    <source>
        <dbReference type="SAM" id="Phobius"/>
    </source>
</evidence>
<dbReference type="PANTHER" id="PTHR43179:SF7">
    <property type="entry name" value="RHAMNOSYLTRANSFERASE WBBL"/>
    <property type="match status" value="1"/>
</dbReference>
<feature type="domain" description="Glycosyltransferase 2-like" evidence="2">
    <location>
        <begin position="17"/>
        <end position="126"/>
    </location>
</feature>
<evidence type="ECO:0000313" key="4">
    <source>
        <dbReference type="Proteomes" id="UP000034803"/>
    </source>
</evidence>
<accession>A0A0F9YHJ0</accession>
<comment type="caution">
    <text evidence="3">The sequence shown here is derived from an EMBL/GenBank/DDBJ whole genome shotgun (WGS) entry which is preliminary data.</text>
</comment>
<protein>
    <recommendedName>
        <fullName evidence="2">Glycosyltransferase 2-like domain-containing protein</fullName>
    </recommendedName>
</protein>
<dbReference type="CDD" id="cd04186">
    <property type="entry name" value="GT_2_like_c"/>
    <property type="match status" value="1"/>
</dbReference>